<dbReference type="EnsemblMetazoa" id="SSS_6641s_mrna">
    <property type="protein sequence ID" value="KAF7489518.1"/>
    <property type="gene ID" value="SSS_6641"/>
</dbReference>
<gene>
    <name evidence="3" type="ORF">SSS_6641</name>
</gene>
<reference evidence="3" key="2">
    <citation type="submission" date="2020-01" db="EMBL/GenBank/DDBJ databases">
        <authorList>
            <person name="Korhonen P.K.K."/>
            <person name="Guangxu M.G."/>
            <person name="Wang T.W."/>
            <person name="Stroehlein A.J.S."/>
            <person name="Young N.D."/>
            <person name="Ang C.-S.A."/>
            <person name="Fernando D.W.F."/>
            <person name="Lu H.L."/>
            <person name="Taylor S.T."/>
            <person name="Ehtesham M.E.M."/>
            <person name="Najaraj S.H.N."/>
            <person name="Harsha G.H.G."/>
            <person name="Madugundu A.M."/>
            <person name="Renuse S.R."/>
            <person name="Holt D.H."/>
            <person name="Pandey A.P."/>
            <person name="Papenfuss A.P."/>
            <person name="Gasser R.B.G."/>
            <person name="Fischer K.F."/>
        </authorList>
    </citation>
    <scope>NUCLEOTIDE SEQUENCE</scope>
    <source>
        <strain evidence="3">SSS_KF_BRIS2020</strain>
    </source>
</reference>
<dbReference type="Pfam" id="PF16044">
    <property type="entry name" value="DUF4796_C"/>
    <property type="match status" value="1"/>
</dbReference>
<feature type="domain" description="MKRN2 opposite strand protein-like N-terminal" evidence="2">
    <location>
        <begin position="6"/>
        <end position="34"/>
    </location>
</feature>
<sequence>MCEPSKSIISFKHCRDRERVFCFDIPDQCPLCNETIRSLNDQSLHIANENYGNNPIGISNHHNRIKELRTLPNPLNDANRSRCSLAIRPTEGTFLSDYQRNTSDLHICLITSTGQIVEFDKNGCQISSDNDRWRSSLIINMIDFVPKKLFNHWDTCLQRFIEPNEHDPHERKKRWCSSDYDPIENNCFDFVLEFLRSLNLKSFGTVLDSKLKFCETFIVPRTKLLARYISLFRKIHSDGFVIL</sequence>
<accession>A0A834R8T2</accession>
<dbReference type="AlphaFoldDB" id="A0A834R8T2"/>
<dbReference type="Proteomes" id="UP000070412">
    <property type="component" value="Unassembled WGS sequence"/>
</dbReference>
<evidence type="ECO:0000259" key="1">
    <source>
        <dbReference type="Pfam" id="PF16044"/>
    </source>
</evidence>
<keyword evidence="5" id="KW-1185">Reference proteome</keyword>
<dbReference type="PANTHER" id="PTHR33963">
    <property type="entry name" value="MKRN2 OPPOSITE STRAND PROTEIN"/>
    <property type="match status" value="1"/>
</dbReference>
<dbReference type="InterPro" id="IPR053922">
    <property type="entry name" value="MKRN2OS-like_N"/>
</dbReference>
<reference evidence="5" key="1">
    <citation type="journal article" date="2020" name="PLoS Negl. Trop. Dis.">
        <title>High-quality nuclear genome for Sarcoptes scabiei-A critical resource for a neglected parasite.</title>
        <authorList>
            <person name="Korhonen P.K."/>
            <person name="Gasser R.B."/>
            <person name="Ma G."/>
            <person name="Wang T."/>
            <person name="Stroehlein A.J."/>
            <person name="Young N.D."/>
            <person name="Ang C.S."/>
            <person name="Fernando D.D."/>
            <person name="Lu H.C."/>
            <person name="Taylor S."/>
            <person name="Reynolds S.L."/>
            <person name="Mofiz E."/>
            <person name="Najaraj S.H."/>
            <person name="Gowda H."/>
            <person name="Madugundu A."/>
            <person name="Renuse S."/>
            <person name="Holt D."/>
            <person name="Pandey A."/>
            <person name="Papenfuss A.T."/>
            <person name="Fischer K."/>
        </authorList>
    </citation>
    <scope>NUCLEOTIDE SEQUENCE [LARGE SCALE GENOMIC DNA]</scope>
</reference>
<reference evidence="4" key="3">
    <citation type="submission" date="2022-06" db="UniProtKB">
        <authorList>
            <consortium name="EnsemblMetazoa"/>
        </authorList>
    </citation>
    <scope>IDENTIFICATION</scope>
</reference>
<dbReference type="InterPro" id="IPR032016">
    <property type="entry name" value="MKRN2OS-like"/>
</dbReference>
<dbReference type="EMBL" id="WVUK01000064">
    <property type="protein sequence ID" value="KAF7489518.1"/>
    <property type="molecule type" value="Genomic_DNA"/>
</dbReference>
<organism evidence="3">
    <name type="scientific">Sarcoptes scabiei</name>
    <name type="common">Itch mite</name>
    <name type="synonym">Acarus scabiei</name>
    <dbReference type="NCBI Taxonomy" id="52283"/>
    <lineage>
        <taxon>Eukaryota</taxon>
        <taxon>Metazoa</taxon>
        <taxon>Ecdysozoa</taxon>
        <taxon>Arthropoda</taxon>
        <taxon>Chelicerata</taxon>
        <taxon>Arachnida</taxon>
        <taxon>Acari</taxon>
        <taxon>Acariformes</taxon>
        <taxon>Sarcoptiformes</taxon>
        <taxon>Astigmata</taxon>
        <taxon>Psoroptidia</taxon>
        <taxon>Sarcoptoidea</taxon>
        <taxon>Sarcoptidae</taxon>
        <taxon>Sarcoptinae</taxon>
        <taxon>Sarcoptes</taxon>
    </lineage>
</organism>
<protein>
    <submittedName>
        <fullName evidence="3">MKRN2 opposite strand protein</fullName>
    </submittedName>
</protein>
<evidence type="ECO:0000259" key="2">
    <source>
        <dbReference type="Pfam" id="PF22795"/>
    </source>
</evidence>
<evidence type="ECO:0000313" key="5">
    <source>
        <dbReference type="Proteomes" id="UP000070412"/>
    </source>
</evidence>
<proteinExistence type="predicted"/>
<dbReference type="InterPro" id="IPR053921">
    <property type="entry name" value="MKRN2OS-like_C"/>
</dbReference>
<dbReference type="OrthoDB" id="10065749at2759"/>
<dbReference type="PANTHER" id="PTHR33963:SF2">
    <property type="entry name" value="MKRN2 OPPOSITE STRAND PROTEIN"/>
    <property type="match status" value="1"/>
</dbReference>
<name>A0A834R8T2_SARSC</name>
<dbReference type="Pfam" id="PF22795">
    <property type="entry name" value="DUF4796_N"/>
    <property type="match status" value="1"/>
</dbReference>
<evidence type="ECO:0000313" key="4">
    <source>
        <dbReference type="EnsemblMetazoa" id="KAF7489518.1"/>
    </source>
</evidence>
<evidence type="ECO:0000313" key="3">
    <source>
        <dbReference type="EMBL" id="KAF7489518.1"/>
    </source>
</evidence>
<feature type="domain" description="MKRN2 opposite strand protein-like C-terminal" evidence="1">
    <location>
        <begin position="70"/>
        <end position="235"/>
    </location>
</feature>